<feature type="domain" description="Nucleolar 27S pre-rRNA processing Urb2/Npa2 C-terminal" evidence="1">
    <location>
        <begin position="1114"/>
        <end position="1324"/>
    </location>
</feature>
<dbReference type="InterPro" id="IPR052609">
    <property type="entry name" value="Ribosome_Biogenesis_Reg"/>
</dbReference>
<dbReference type="GO" id="GO:0005730">
    <property type="term" value="C:nucleolus"/>
    <property type="evidence" value="ECO:0007669"/>
    <property type="project" value="TreeGrafter"/>
</dbReference>
<proteinExistence type="predicted"/>
<organism evidence="2 3">
    <name type="scientific">Elasticomyces elasticus</name>
    <dbReference type="NCBI Taxonomy" id="574655"/>
    <lineage>
        <taxon>Eukaryota</taxon>
        <taxon>Fungi</taxon>
        <taxon>Dikarya</taxon>
        <taxon>Ascomycota</taxon>
        <taxon>Pezizomycotina</taxon>
        <taxon>Dothideomycetes</taxon>
        <taxon>Dothideomycetidae</taxon>
        <taxon>Mycosphaerellales</taxon>
        <taxon>Teratosphaeriaceae</taxon>
        <taxon>Elasticomyces</taxon>
    </lineage>
</organism>
<protein>
    <recommendedName>
        <fullName evidence="1">Nucleolar 27S pre-rRNA processing Urb2/Npa2 C-terminal domain-containing protein</fullName>
    </recommendedName>
</protein>
<dbReference type="PANTHER" id="PTHR15682:SF2">
    <property type="entry name" value="UNHEALTHY RIBOSOME BIOGENESIS PROTEIN 2 HOMOLOG"/>
    <property type="match status" value="1"/>
</dbReference>
<evidence type="ECO:0000259" key="1">
    <source>
        <dbReference type="Pfam" id="PF10441"/>
    </source>
</evidence>
<reference evidence="2" key="1">
    <citation type="submission" date="2023-08" db="EMBL/GenBank/DDBJ databases">
        <title>Black Yeasts Isolated from many extreme environments.</title>
        <authorList>
            <person name="Coleine C."/>
            <person name="Stajich J.E."/>
            <person name="Selbmann L."/>
        </authorList>
    </citation>
    <scope>NUCLEOTIDE SEQUENCE</scope>
    <source>
        <strain evidence="2">CCFEE 5810</strain>
    </source>
</reference>
<gene>
    <name evidence="2" type="ORF">LTR97_008916</name>
</gene>
<dbReference type="EMBL" id="JAVRQU010000014">
    <property type="protein sequence ID" value="KAK5695410.1"/>
    <property type="molecule type" value="Genomic_DNA"/>
</dbReference>
<dbReference type="Proteomes" id="UP001310594">
    <property type="component" value="Unassembled WGS sequence"/>
</dbReference>
<evidence type="ECO:0000313" key="3">
    <source>
        <dbReference type="Proteomes" id="UP001310594"/>
    </source>
</evidence>
<evidence type="ECO:0000313" key="2">
    <source>
        <dbReference type="EMBL" id="KAK5695410.1"/>
    </source>
</evidence>
<dbReference type="GO" id="GO:0042254">
    <property type="term" value="P:ribosome biogenesis"/>
    <property type="evidence" value="ECO:0007669"/>
    <property type="project" value="TreeGrafter"/>
</dbReference>
<comment type="caution">
    <text evidence="2">The sequence shown here is derived from an EMBL/GenBank/DDBJ whole genome shotgun (WGS) entry which is preliminary data.</text>
</comment>
<dbReference type="Pfam" id="PF10441">
    <property type="entry name" value="Urb2"/>
    <property type="match status" value="1"/>
</dbReference>
<dbReference type="PANTHER" id="PTHR15682">
    <property type="entry name" value="UNHEALTHY RIBOSOME BIOGENESIS PROTEIN 2 HOMOLOG"/>
    <property type="match status" value="1"/>
</dbReference>
<sequence>MAGTTLDRLKALDSLPDLAAQLEEARQLCTHSARADMILKWLLDSLKRSAGTRNAEGSWSLLSTIARLLPRERLATLLGTADLLHLVQSALAEGRVDVGFFNAIAACLNLLLELSDDDKGATLQALLSVDGNKAANFLGVWLSATQGALPAAPEVIGSNKDFLLRPAFRVWALRKQRNDENEAFARESLVPAASLLAIFTQSAVAQSAKRKRQHNDEAGSVESRQTLETLLARHVFLPARLALIEANQRKRSHVKKTASQTRESSIGERLAALKSSILSGKLESSVLPPLLDVALRCGPAINQLQRTKEQPWIENVFAALLDCMIDEGQPKDKEVLGDMLAVGGKRASLAKETLLRLAASYSGLAADGHAVTDGDETDWQLVAHITKLDANVFINTKMTGKVLDAVSRTDEKGYEVDSPEISSQQPSGTQLSTLLRDRVLVPTIHAFARARSLATFIDLWHKQLLRGVAQSSVWLQLGDSFSGLVNQHLSREQIFELLGRLRGAIKEAAPKDQISASAVILNALLAGVKNPDLLDAIYPDVETLFDEVCVLFQSADLDLGACHHVWRLLTTAFGLWFPLWAVQQIDEKAIGTRASSILQSPAVNKAKAVFSASRDKKRDATSHDARAFVLALVRHLRVYDARVATLYDEALACDEAEDFAGSFQSSDLIQHDSFTEAHDKVVSRQFERLLKNEITGKDVAPGEILSLVRHPQTSVTESVVDTALAYLQPLKAGGEMGNVQSASVAVRVMLEVPSAALSSEQREQVLDAVAILPLAPQLQAMQSRLGLMIQLLGEPCPKADLLSPKSAALLWQQADHVRTLALSKDGSSSSGLVELVECLAGRVLGHLLQHQTSTSAKASIFAIAAVAEDEVKTAASGTGFVNRLQDLALVKTILHAFGASMRPELLAKSMKPDVIQSYSSTLTNDLEGLAKQTDKGHGARAALLGVLDALARLPPGARVQDTASLEDSLLDMIDTHTTDVVTESEISISVKCFELLSQRTPMQAIKEEKFMHHAKGLLTQRLRPQDHATVLAAFTTSCQLADADVRVQRLQSLLPGANQSSAAPLLLLRVVLSALNPEDFTTPALAEQISPSVFSRRLLGALTNARDLTSFRRLSECLVILLKSKPFMIDQHAVEATLATSNKLAAQPSRYNRVVFLDICRVMTILLQQYRSRLQDRSSLLVVLFQTLIGCFFRKTKSVDKASKPLTARHARTFARLLHLMCNPPQFHSKARRSDLVDDARKAQAHIGQYVQYVLHHYCAQVLKSTLGEGVRDALLPGLWSMVDAMEASNAIAVKSLSTAMSNSERALLRTLYDEYKSFGKWKGG</sequence>
<dbReference type="InterPro" id="IPR018849">
    <property type="entry name" value="Urb2/Npa2_C"/>
</dbReference>
<accession>A0AAN7W369</accession>
<name>A0AAN7W369_9PEZI</name>